<dbReference type="PANTHER" id="PTHR43133:SF25">
    <property type="entry name" value="RNA POLYMERASE SIGMA FACTOR RFAY-RELATED"/>
    <property type="match status" value="1"/>
</dbReference>
<reference evidence="7" key="1">
    <citation type="journal article" date="2019" name="Int. J. Syst. Evol. Microbiol.">
        <title>The Global Catalogue of Microorganisms (GCM) 10K type strain sequencing project: providing services to taxonomists for standard genome sequencing and annotation.</title>
        <authorList>
            <consortium name="The Broad Institute Genomics Platform"/>
            <consortium name="The Broad Institute Genome Sequencing Center for Infectious Disease"/>
            <person name="Wu L."/>
            <person name="Ma J."/>
        </authorList>
    </citation>
    <scope>NUCLEOTIDE SEQUENCE [LARGE SCALE GENOMIC DNA]</scope>
    <source>
        <strain evidence="7">CGMCC 1.6960</strain>
    </source>
</reference>
<comment type="caution">
    <text evidence="6">The sequence shown here is derived from an EMBL/GenBank/DDBJ whole genome shotgun (WGS) entry which is preliminary data.</text>
</comment>
<keyword evidence="4" id="KW-0804">Transcription</keyword>
<evidence type="ECO:0000256" key="1">
    <source>
        <dbReference type="ARBA" id="ARBA00010641"/>
    </source>
</evidence>
<accession>A0ABQ2KPD5</accession>
<dbReference type="EMBL" id="BMLM01000002">
    <property type="protein sequence ID" value="GGN88096.1"/>
    <property type="molecule type" value="Genomic_DNA"/>
</dbReference>
<feature type="domain" description="RNA polymerase sigma factor 70 region 4 type 2" evidence="5">
    <location>
        <begin position="120"/>
        <end position="170"/>
    </location>
</feature>
<proteinExistence type="inferred from homology"/>
<dbReference type="InterPro" id="IPR013325">
    <property type="entry name" value="RNA_pol_sigma_r2"/>
</dbReference>
<dbReference type="PANTHER" id="PTHR43133">
    <property type="entry name" value="RNA POLYMERASE ECF-TYPE SIGMA FACTO"/>
    <property type="match status" value="1"/>
</dbReference>
<dbReference type="Gene3D" id="1.10.1740.10">
    <property type="match status" value="1"/>
</dbReference>
<comment type="similarity">
    <text evidence="1">Belongs to the sigma-70 factor family. ECF subfamily.</text>
</comment>
<dbReference type="Gene3D" id="1.10.10.10">
    <property type="entry name" value="Winged helix-like DNA-binding domain superfamily/Winged helix DNA-binding domain"/>
    <property type="match status" value="1"/>
</dbReference>
<evidence type="ECO:0000256" key="3">
    <source>
        <dbReference type="ARBA" id="ARBA00023082"/>
    </source>
</evidence>
<keyword evidence="2" id="KW-0805">Transcription regulation</keyword>
<name>A0ABQ2KPD5_9MICO</name>
<dbReference type="SUPFAM" id="SSF88946">
    <property type="entry name" value="Sigma2 domain of RNA polymerase sigma factors"/>
    <property type="match status" value="1"/>
</dbReference>
<dbReference type="SUPFAM" id="SSF88659">
    <property type="entry name" value="Sigma3 and sigma4 domains of RNA polymerase sigma factors"/>
    <property type="match status" value="1"/>
</dbReference>
<organism evidence="6 7">
    <name type="scientific">Agrococcus terreus</name>
    <dbReference type="NCBI Taxonomy" id="574649"/>
    <lineage>
        <taxon>Bacteria</taxon>
        <taxon>Bacillati</taxon>
        <taxon>Actinomycetota</taxon>
        <taxon>Actinomycetes</taxon>
        <taxon>Micrococcales</taxon>
        <taxon>Microbacteriaceae</taxon>
        <taxon>Agrococcus</taxon>
    </lineage>
</organism>
<dbReference type="InterPro" id="IPR039425">
    <property type="entry name" value="RNA_pol_sigma-70-like"/>
</dbReference>
<evidence type="ECO:0000313" key="7">
    <source>
        <dbReference type="Proteomes" id="UP000626982"/>
    </source>
</evidence>
<dbReference type="Pfam" id="PF08281">
    <property type="entry name" value="Sigma70_r4_2"/>
    <property type="match status" value="1"/>
</dbReference>
<evidence type="ECO:0000256" key="2">
    <source>
        <dbReference type="ARBA" id="ARBA00023015"/>
    </source>
</evidence>
<dbReference type="InterPro" id="IPR013249">
    <property type="entry name" value="RNA_pol_sigma70_r4_t2"/>
</dbReference>
<sequence length="181" mass="20198">MIGEADRADAAEAARVEDPVRRRVEDAVRREAAALLAYFERRADRADAADLLGETLLVVWRRAISLPQDDEQARMWMFGVARRVLATSRRGAVRRHALADRLRAEALVRPGVAEPHDPSLADALANLDPIDGEIIRLVHWDGFSLADVARHLRRPAGTIRSRYARARATLRAALDPSTDIR</sequence>
<evidence type="ECO:0000256" key="4">
    <source>
        <dbReference type="ARBA" id="ARBA00023163"/>
    </source>
</evidence>
<protein>
    <recommendedName>
        <fullName evidence="5">RNA polymerase sigma factor 70 region 4 type 2 domain-containing protein</fullName>
    </recommendedName>
</protein>
<keyword evidence="7" id="KW-1185">Reference proteome</keyword>
<evidence type="ECO:0000259" key="5">
    <source>
        <dbReference type="Pfam" id="PF08281"/>
    </source>
</evidence>
<dbReference type="InterPro" id="IPR013324">
    <property type="entry name" value="RNA_pol_sigma_r3/r4-like"/>
</dbReference>
<evidence type="ECO:0000313" key="6">
    <source>
        <dbReference type="EMBL" id="GGN88096.1"/>
    </source>
</evidence>
<dbReference type="InterPro" id="IPR036388">
    <property type="entry name" value="WH-like_DNA-bd_sf"/>
</dbReference>
<keyword evidence="3" id="KW-0731">Sigma factor</keyword>
<gene>
    <name evidence="6" type="ORF">GCM10010968_23330</name>
</gene>
<dbReference type="Proteomes" id="UP000626982">
    <property type="component" value="Unassembled WGS sequence"/>
</dbReference>